<evidence type="ECO:0000313" key="3">
    <source>
        <dbReference type="Proteomes" id="UP001519460"/>
    </source>
</evidence>
<protein>
    <submittedName>
        <fullName evidence="2">Uncharacterized protein</fullName>
    </submittedName>
</protein>
<sequence>MPHALRQHKAEGRGQDKHTKRRATQGCRMQAWVAARGVGPVSPGAVVPSRRGKGCRVQKTTRLPAVRPSHRCWAFGCVCVDLTGIKRPQLYNAGP</sequence>
<accession>A0ABD0M4J8</accession>
<feature type="compositionally biased region" description="Basic and acidic residues" evidence="1">
    <location>
        <begin position="8"/>
        <end position="17"/>
    </location>
</feature>
<feature type="region of interest" description="Disordered" evidence="1">
    <location>
        <begin position="1"/>
        <end position="25"/>
    </location>
</feature>
<name>A0ABD0M4J8_9CAEN</name>
<gene>
    <name evidence="2" type="ORF">BaRGS_00001997</name>
</gene>
<organism evidence="2 3">
    <name type="scientific">Batillaria attramentaria</name>
    <dbReference type="NCBI Taxonomy" id="370345"/>
    <lineage>
        <taxon>Eukaryota</taxon>
        <taxon>Metazoa</taxon>
        <taxon>Spiralia</taxon>
        <taxon>Lophotrochozoa</taxon>
        <taxon>Mollusca</taxon>
        <taxon>Gastropoda</taxon>
        <taxon>Caenogastropoda</taxon>
        <taxon>Sorbeoconcha</taxon>
        <taxon>Cerithioidea</taxon>
        <taxon>Batillariidae</taxon>
        <taxon>Batillaria</taxon>
    </lineage>
</organism>
<proteinExistence type="predicted"/>
<reference evidence="2 3" key="1">
    <citation type="journal article" date="2023" name="Sci. Data">
        <title>Genome assembly of the Korean intertidal mud-creeper Batillaria attramentaria.</title>
        <authorList>
            <person name="Patra A.K."/>
            <person name="Ho P.T."/>
            <person name="Jun S."/>
            <person name="Lee S.J."/>
            <person name="Kim Y."/>
            <person name="Won Y.J."/>
        </authorList>
    </citation>
    <scope>NUCLEOTIDE SEQUENCE [LARGE SCALE GENOMIC DNA]</scope>
    <source>
        <strain evidence="2">Wonlab-2016</strain>
    </source>
</reference>
<dbReference type="AlphaFoldDB" id="A0ABD0M4J8"/>
<dbReference type="Proteomes" id="UP001519460">
    <property type="component" value="Unassembled WGS sequence"/>
</dbReference>
<evidence type="ECO:0000256" key="1">
    <source>
        <dbReference type="SAM" id="MobiDB-lite"/>
    </source>
</evidence>
<keyword evidence="3" id="KW-1185">Reference proteome</keyword>
<comment type="caution">
    <text evidence="2">The sequence shown here is derived from an EMBL/GenBank/DDBJ whole genome shotgun (WGS) entry which is preliminary data.</text>
</comment>
<dbReference type="EMBL" id="JACVVK020000006">
    <property type="protein sequence ID" value="KAK7506522.1"/>
    <property type="molecule type" value="Genomic_DNA"/>
</dbReference>
<evidence type="ECO:0000313" key="2">
    <source>
        <dbReference type="EMBL" id="KAK7506522.1"/>
    </source>
</evidence>